<gene>
    <name evidence="1" type="ORF">SAMN04488522_104459</name>
</gene>
<dbReference type="OrthoDB" id="766611at2"/>
<keyword evidence="2" id="KW-1185">Reference proteome</keyword>
<dbReference type="AlphaFoldDB" id="A0A1M5H1B1"/>
<dbReference type="PROSITE" id="PS51257">
    <property type="entry name" value="PROKAR_LIPOPROTEIN"/>
    <property type="match status" value="1"/>
</dbReference>
<evidence type="ECO:0000313" key="1">
    <source>
        <dbReference type="EMBL" id="SHG09705.1"/>
    </source>
</evidence>
<dbReference type="EMBL" id="FQUQ01000004">
    <property type="protein sequence ID" value="SHG09705.1"/>
    <property type="molecule type" value="Genomic_DNA"/>
</dbReference>
<proteinExistence type="predicted"/>
<dbReference type="Proteomes" id="UP000184287">
    <property type="component" value="Unassembled WGS sequence"/>
</dbReference>
<sequence>MKPSLFFWLSLLGILAACQSKSPAPKETNAVAKTIAETAAVKDTLTPPKIQDSVSVIVNEDTRTLNWTEINIDFMANCLNPFLASKRIKSDCTGCDKIMFSFSFVVDGQGKIQSALKEGENISCTGMSETDKKKLEDEILVYMKKQVLPASFYNITYKGSLGFILKC</sequence>
<evidence type="ECO:0000313" key="2">
    <source>
        <dbReference type="Proteomes" id="UP000184287"/>
    </source>
</evidence>
<protein>
    <submittedName>
        <fullName evidence="1">Uncharacterized protein</fullName>
    </submittedName>
</protein>
<dbReference type="STRING" id="288992.SAMN04488522_104459"/>
<accession>A0A1M5H1B1</accession>
<dbReference type="RefSeq" id="WP_143166874.1">
    <property type="nucleotide sequence ID" value="NZ_FQUQ01000004.1"/>
</dbReference>
<organism evidence="1 2">
    <name type="scientific">Pedobacter caeni</name>
    <dbReference type="NCBI Taxonomy" id="288992"/>
    <lineage>
        <taxon>Bacteria</taxon>
        <taxon>Pseudomonadati</taxon>
        <taxon>Bacteroidota</taxon>
        <taxon>Sphingobacteriia</taxon>
        <taxon>Sphingobacteriales</taxon>
        <taxon>Sphingobacteriaceae</taxon>
        <taxon>Pedobacter</taxon>
    </lineage>
</organism>
<name>A0A1M5H1B1_9SPHI</name>
<reference evidence="2" key="1">
    <citation type="submission" date="2016-11" db="EMBL/GenBank/DDBJ databases">
        <authorList>
            <person name="Varghese N."/>
            <person name="Submissions S."/>
        </authorList>
    </citation>
    <scope>NUCLEOTIDE SEQUENCE [LARGE SCALE GENOMIC DNA]</scope>
    <source>
        <strain evidence="2">DSM 16990</strain>
    </source>
</reference>